<evidence type="ECO:0000256" key="1">
    <source>
        <dbReference type="ARBA" id="ARBA00022553"/>
    </source>
</evidence>
<evidence type="ECO:0000313" key="10">
    <source>
        <dbReference type="Proteomes" id="UP000600171"/>
    </source>
</evidence>
<dbReference type="PANTHER" id="PTHR48111:SF16">
    <property type="entry name" value="TRANSCRIPTIONAL REGULATORY PROTEIN GLNR"/>
    <property type="match status" value="1"/>
</dbReference>
<gene>
    <name evidence="9" type="primary">glnR</name>
    <name evidence="9" type="ORF">GCM10007359_09310</name>
</gene>
<dbReference type="GO" id="GO:0000976">
    <property type="term" value="F:transcription cis-regulatory region binding"/>
    <property type="evidence" value="ECO:0007669"/>
    <property type="project" value="TreeGrafter"/>
</dbReference>
<organism evidence="9 10">
    <name type="scientific">Rothia aerolata</name>
    <dbReference type="NCBI Taxonomy" id="1812262"/>
    <lineage>
        <taxon>Bacteria</taxon>
        <taxon>Bacillati</taxon>
        <taxon>Actinomycetota</taxon>
        <taxon>Actinomycetes</taxon>
        <taxon>Micrococcales</taxon>
        <taxon>Micrococcaceae</taxon>
        <taxon>Rothia</taxon>
    </lineage>
</organism>
<evidence type="ECO:0000256" key="2">
    <source>
        <dbReference type="ARBA" id="ARBA00023012"/>
    </source>
</evidence>
<dbReference type="Pfam" id="PF21695">
    <property type="entry name" value="GlnR_1st"/>
    <property type="match status" value="1"/>
</dbReference>
<name>A0A917MSH1_9MICC</name>
<accession>A0A917MSH1</accession>
<evidence type="ECO:0000259" key="8">
    <source>
        <dbReference type="PROSITE" id="PS51755"/>
    </source>
</evidence>
<dbReference type="AlphaFoldDB" id="A0A917MSH1"/>
<dbReference type="Proteomes" id="UP000600171">
    <property type="component" value="Unassembled WGS sequence"/>
</dbReference>
<evidence type="ECO:0000313" key="9">
    <source>
        <dbReference type="EMBL" id="GGH60784.1"/>
    </source>
</evidence>
<dbReference type="GO" id="GO:0006355">
    <property type="term" value="P:regulation of DNA-templated transcription"/>
    <property type="evidence" value="ECO:0007669"/>
    <property type="project" value="InterPro"/>
</dbReference>
<keyword evidence="1" id="KW-0597">Phosphoprotein</keyword>
<evidence type="ECO:0000256" key="7">
    <source>
        <dbReference type="PROSITE-ProRule" id="PRU01091"/>
    </source>
</evidence>
<dbReference type="SMART" id="SM00862">
    <property type="entry name" value="Trans_reg_C"/>
    <property type="match status" value="1"/>
</dbReference>
<dbReference type="PROSITE" id="PS51755">
    <property type="entry name" value="OMPR_PHOB"/>
    <property type="match status" value="1"/>
</dbReference>
<dbReference type="RefSeq" id="WP_188359130.1">
    <property type="nucleotide sequence ID" value="NZ_BMDC01000001.1"/>
</dbReference>
<feature type="DNA-binding region" description="OmpR/PhoB-type" evidence="7">
    <location>
        <begin position="125"/>
        <end position="222"/>
    </location>
</feature>
<dbReference type="InterPro" id="IPR001867">
    <property type="entry name" value="OmpR/PhoB-type_DNA-bd"/>
</dbReference>
<evidence type="ECO:0000256" key="6">
    <source>
        <dbReference type="ARBA" id="ARBA00023163"/>
    </source>
</evidence>
<dbReference type="InterPro" id="IPR036388">
    <property type="entry name" value="WH-like_DNA-bd_sf"/>
</dbReference>
<feature type="domain" description="OmpR/PhoB-type" evidence="8">
    <location>
        <begin position="125"/>
        <end position="222"/>
    </location>
</feature>
<dbReference type="Gene3D" id="1.10.10.10">
    <property type="entry name" value="Winged helix-like DNA-binding domain superfamily/Winged helix DNA-binding domain"/>
    <property type="match status" value="1"/>
</dbReference>
<dbReference type="GO" id="GO:0032993">
    <property type="term" value="C:protein-DNA complex"/>
    <property type="evidence" value="ECO:0007669"/>
    <property type="project" value="TreeGrafter"/>
</dbReference>
<protein>
    <submittedName>
        <fullName evidence="9">Transcriptional regulatory protein GlnR</fullName>
    </submittedName>
</protein>
<evidence type="ECO:0000256" key="4">
    <source>
        <dbReference type="ARBA" id="ARBA00023125"/>
    </source>
</evidence>
<dbReference type="Gene3D" id="3.40.50.2300">
    <property type="match status" value="1"/>
</dbReference>
<dbReference type="InterPro" id="IPR039420">
    <property type="entry name" value="WalR-like"/>
</dbReference>
<dbReference type="FunFam" id="1.10.10.10:FF:000216">
    <property type="entry name" value="DNA-binding response regulator"/>
    <property type="match status" value="1"/>
</dbReference>
<dbReference type="SUPFAM" id="SSF52172">
    <property type="entry name" value="CheY-like"/>
    <property type="match status" value="1"/>
</dbReference>
<dbReference type="Pfam" id="PF00486">
    <property type="entry name" value="Trans_reg_C"/>
    <property type="match status" value="1"/>
</dbReference>
<dbReference type="GO" id="GO:0000156">
    <property type="term" value="F:phosphorelay response regulator activity"/>
    <property type="evidence" value="ECO:0007669"/>
    <property type="project" value="TreeGrafter"/>
</dbReference>
<dbReference type="InterPro" id="IPR011006">
    <property type="entry name" value="CheY-like_superfamily"/>
</dbReference>
<keyword evidence="10" id="KW-1185">Reference proteome</keyword>
<comment type="caution">
    <text evidence="9">The sequence shown here is derived from an EMBL/GenBank/DDBJ whole genome shotgun (WGS) entry which is preliminary data.</text>
</comment>
<dbReference type="SUPFAM" id="SSF46894">
    <property type="entry name" value="C-terminal effector domain of the bipartite response regulators"/>
    <property type="match status" value="1"/>
</dbReference>
<evidence type="ECO:0000256" key="5">
    <source>
        <dbReference type="ARBA" id="ARBA00023159"/>
    </source>
</evidence>
<dbReference type="EMBL" id="BMDC01000001">
    <property type="protein sequence ID" value="GGH60784.1"/>
    <property type="molecule type" value="Genomic_DNA"/>
</dbReference>
<dbReference type="GO" id="GO:0005829">
    <property type="term" value="C:cytosol"/>
    <property type="evidence" value="ECO:0007669"/>
    <property type="project" value="TreeGrafter"/>
</dbReference>
<keyword evidence="6" id="KW-0804">Transcription</keyword>
<dbReference type="InterPro" id="IPR016032">
    <property type="entry name" value="Sig_transdc_resp-reg_C-effctor"/>
</dbReference>
<sequence>MMRIALLSDSSAPYNELIPSLDLLSHEVQTFPQSVQTGALESNHPDVIMIDATSALVGARNTAQMLKSGGVSAPVLMVLTEGGMAAVSATWLVDDVLLPGVGPAELEARLRLATAQSQESADEDDSIIKSGAVLIDEASYTARLDGAPLNLTYKEFELLKFLAQHTGRVFTRAQLLSEVWGYDYYGGTRTVDVHVRRLRSKLGTEHEHLISTVRNVGYCFNTPKSSDKSDK</sequence>
<evidence type="ECO:0000256" key="3">
    <source>
        <dbReference type="ARBA" id="ARBA00023015"/>
    </source>
</evidence>
<keyword evidence="4 7" id="KW-0238">DNA-binding</keyword>
<keyword evidence="3" id="KW-0805">Transcription regulation</keyword>
<dbReference type="InterPro" id="IPR049170">
    <property type="entry name" value="GlnR_N"/>
</dbReference>
<proteinExistence type="predicted"/>
<dbReference type="PANTHER" id="PTHR48111">
    <property type="entry name" value="REGULATOR OF RPOS"/>
    <property type="match status" value="1"/>
</dbReference>
<reference evidence="9 10" key="1">
    <citation type="journal article" date="2014" name="Int. J. Syst. Evol. Microbiol.">
        <title>Complete genome sequence of Corynebacterium casei LMG S-19264T (=DSM 44701T), isolated from a smear-ripened cheese.</title>
        <authorList>
            <consortium name="US DOE Joint Genome Institute (JGI-PGF)"/>
            <person name="Walter F."/>
            <person name="Albersmeier A."/>
            <person name="Kalinowski J."/>
            <person name="Ruckert C."/>
        </authorList>
    </citation>
    <scope>NUCLEOTIDE SEQUENCE [LARGE SCALE GENOMIC DNA]</scope>
    <source>
        <strain evidence="9 10">CCM 8669</strain>
    </source>
</reference>
<keyword evidence="2" id="KW-0902">Two-component regulatory system</keyword>
<keyword evidence="5" id="KW-0010">Activator</keyword>
<dbReference type="CDD" id="cd00383">
    <property type="entry name" value="trans_reg_C"/>
    <property type="match status" value="1"/>
</dbReference>